<comment type="caution">
    <text evidence="1">The sequence shown here is derived from an EMBL/GenBank/DDBJ whole genome shotgun (WGS) entry which is preliminary data.</text>
</comment>
<keyword evidence="2" id="KW-1185">Reference proteome</keyword>
<gene>
    <name evidence="1" type="ORF">ACFFNY_13000</name>
</gene>
<evidence type="ECO:0000313" key="1">
    <source>
        <dbReference type="EMBL" id="MFB9752476.1"/>
    </source>
</evidence>
<proteinExistence type="predicted"/>
<evidence type="ECO:0000313" key="2">
    <source>
        <dbReference type="Proteomes" id="UP001589619"/>
    </source>
</evidence>
<dbReference type="EMBL" id="JBHMAG010000009">
    <property type="protein sequence ID" value="MFB9752476.1"/>
    <property type="molecule type" value="Genomic_DNA"/>
</dbReference>
<reference evidence="1 2" key="1">
    <citation type="submission" date="2024-09" db="EMBL/GenBank/DDBJ databases">
        <authorList>
            <person name="Sun Q."/>
            <person name="Mori K."/>
        </authorList>
    </citation>
    <scope>NUCLEOTIDE SEQUENCE [LARGE SCALE GENOMIC DNA]</scope>
    <source>
        <strain evidence="1 2">JCM 12520</strain>
    </source>
</reference>
<dbReference type="Proteomes" id="UP001589619">
    <property type="component" value="Unassembled WGS sequence"/>
</dbReference>
<dbReference type="Pfam" id="PF24704">
    <property type="entry name" value="DUF7667"/>
    <property type="match status" value="1"/>
</dbReference>
<dbReference type="InterPro" id="IPR056084">
    <property type="entry name" value="DUF7667"/>
</dbReference>
<organism evidence="1 2">
    <name type="scientific">Paenibacillus hodogayensis</name>
    <dbReference type="NCBI Taxonomy" id="279208"/>
    <lineage>
        <taxon>Bacteria</taxon>
        <taxon>Bacillati</taxon>
        <taxon>Bacillota</taxon>
        <taxon>Bacilli</taxon>
        <taxon>Bacillales</taxon>
        <taxon>Paenibacillaceae</taxon>
        <taxon>Paenibacillus</taxon>
    </lineage>
</organism>
<sequence>MGVMPYHVRLAELFFLQKRRQLTDTEVLDMTHCLAASAKYCWDLVALKNMSLAAYQVGDMEWLHDICNQIDALEEKQATIKRPDRNGADRK</sequence>
<name>A0ABV5VVZ4_9BACL</name>
<protein>
    <submittedName>
        <fullName evidence="1">Uncharacterized protein</fullName>
    </submittedName>
</protein>
<accession>A0ABV5VVZ4</accession>
<dbReference type="RefSeq" id="WP_379117632.1">
    <property type="nucleotide sequence ID" value="NZ_JBHMAG010000009.1"/>
</dbReference>